<dbReference type="EMBL" id="VTXL01000001">
    <property type="protein sequence ID" value="NOJ11315.1"/>
    <property type="molecule type" value="Genomic_DNA"/>
</dbReference>
<dbReference type="GO" id="GO:0016740">
    <property type="term" value="F:transferase activity"/>
    <property type="evidence" value="ECO:0007669"/>
    <property type="project" value="UniProtKB-KW"/>
</dbReference>
<evidence type="ECO:0000313" key="4">
    <source>
        <dbReference type="Proteomes" id="UP000519158"/>
    </source>
</evidence>
<dbReference type="Gene3D" id="3.90.550.10">
    <property type="entry name" value="Spore Coat Polysaccharide Biosynthesis Protein SpsA, Chain A"/>
    <property type="match status" value="1"/>
</dbReference>
<dbReference type="RefSeq" id="WP_102543783.1">
    <property type="nucleotide sequence ID" value="NZ_CAWPOP010000001.1"/>
</dbReference>
<dbReference type="PANTHER" id="PTHR43685:SF11">
    <property type="entry name" value="GLYCOSYLTRANSFERASE TAGX-RELATED"/>
    <property type="match status" value="1"/>
</dbReference>
<gene>
    <name evidence="3" type="ORF">F0234_00880</name>
</gene>
<feature type="domain" description="Glycosyltransferase 2-like" evidence="2">
    <location>
        <begin position="4"/>
        <end position="115"/>
    </location>
</feature>
<evidence type="ECO:0000259" key="2">
    <source>
        <dbReference type="Pfam" id="PF00535"/>
    </source>
</evidence>
<dbReference type="PANTHER" id="PTHR43685">
    <property type="entry name" value="GLYCOSYLTRANSFERASE"/>
    <property type="match status" value="1"/>
</dbReference>
<sequence>MLISVIIPSYNYERTLPNCIKAIQNQTYRNIEIIVVDDHSTDDSLTIANSFDVTTLQTPKNSGVAAARNTGVRHAKGSVFMFVDADVVLESNAIENAISILNDDPTAISVCGLYEPIPLIEDSIWETFRSYQAYVWRIASVGYVSGGFFSLGLITRKAFYDVGFFNEELRQTEEIDYGERLTRKGNIILTDQVIGKHDDDYKLLGMCKKFFRRSKDRVPFYLKKKEAMQGFELPKRLINTMAITIFNFILVLLLGNSGLDLFSLAIQNTLSNTLLLTPIVVLLERDMFIGGFRFFQPHKYILFAMWYWLFHTVAGIGVIAGIAQYLISSKFRNLYQWEDLNAN</sequence>
<keyword evidence="1" id="KW-0812">Transmembrane</keyword>
<dbReference type="AlphaFoldDB" id="A0A7Y4FY99"/>
<protein>
    <submittedName>
        <fullName evidence="3">Glycosyltransferase family 2 protein</fullName>
    </submittedName>
</protein>
<dbReference type="CDD" id="cd00761">
    <property type="entry name" value="Glyco_tranf_GTA_type"/>
    <property type="match status" value="1"/>
</dbReference>
<evidence type="ECO:0000256" key="1">
    <source>
        <dbReference type="SAM" id="Phobius"/>
    </source>
</evidence>
<reference evidence="3 4" key="1">
    <citation type="submission" date="2019-09" db="EMBL/GenBank/DDBJ databases">
        <title>Draft genome sequencing and comparative genomics of hatchery-associated Vibrios.</title>
        <authorList>
            <person name="Kehlet-Delgado H."/>
            <person name="Mueller R.S."/>
        </authorList>
    </citation>
    <scope>NUCLEOTIDE SEQUENCE [LARGE SCALE GENOMIC DNA]</scope>
    <source>
        <strain evidence="3 4">99-70-13A3</strain>
    </source>
</reference>
<accession>A0A7Y4FY99</accession>
<keyword evidence="3" id="KW-0808">Transferase</keyword>
<dbReference type="SUPFAM" id="SSF53448">
    <property type="entry name" value="Nucleotide-diphospho-sugar transferases"/>
    <property type="match status" value="1"/>
</dbReference>
<keyword evidence="1" id="KW-0472">Membrane</keyword>
<proteinExistence type="predicted"/>
<name>A0A7Y4FY99_VIBSP</name>
<dbReference type="InterPro" id="IPR029044">
    <property type="entry name" value="Nucleotide-diphossugar_trans"/>
</dbReference>
<dbReference type="InterPro" id="IPR050834">
    <property type="entry name" value="Glycosyltransf_2"/>
</dbReference>
<dbReference type="Proteomes" id="UP000519158">
    <property type="component" value="Unassembled WGS sequence"/>
</dbReference>
<evidence type="ECO:0000313" key="3">
    <source>
        <dbReference type="EMBL" id="NOJ11315.1"/>
    </source>
</evidence>
<dbReference type="Pfam" id="PF00535">
    <property type="entry name" value="Glycos_transf_2"/>
    <property type="match status" value="1"/>
</dbReference>
<feature type="transmembrane region" description="Helical" evidence="1">
    <location>
        <begin position="261"/>
        <end position="283"/>
    </location>
</feature>
<feature type="transmembrane region" description="Helical" evidence="1">
    <location>
        <begin position="304"/>
        <end position="327"/>
    </location>
</feature>
<dbReference type="InterPro" id="IPR001173">
    <property type="entry name" value="Glyco_trans_2-like"/>
</dbReference>
<keyword evidence="1" id="KW-1133">Transmembrane helix</keyword>
<feature type="transmembrane region" description="Helical" evidence="1">
    <location>
        <begin position="237"/>
        <end position="255"/>
    </location>
</feature>
<organism evidence="3 4">
    <name type="scientific">Vibrio splendidus</name>
    <dbReference type="NCBI Taxonomy" id="29497"/>
    <lineage>
        <taxon>Bacteria</taxon>
        <taxon>Pseudomonadati</taxon>
        <taxon>Pseudomonadota</taxon>
        <taxon>Gammaproteobacteria</taxon>
        <taxon>Vibrionales</taxon>
        <taxon>Vibrionaceae</taxon>
        <taxon>Vibrio</taxon>
    </lineage>
</organism>
<comment type="caution">
    <text evidence="3">The sequence shown here is derived from an EMBL/GenBank/DDBJ whole genome shotgun (WGS) entry which is preliminary data.</text>
</comment>